<gene>
    <name evidence="2" type="ORF">CPB83DRAFT_687007</name>
</gene>
<feature type="transmembrane region" description="Helical" evidence="1">
    <location>
        <begin position="171"/>
        <end position="193"/>
    </location>
</feature>
<keyword evidence="1" id="KW-1133">Transmembrane helix</keyword>
<evidence type="ECO:0000313" key="2">
    <source>
        <dbReference type="EMBL" id="KAF9523564.1"/>
    </source>
</evidence>
<proteinExistence type="predicted"/>
<keyword evidence="1" id="KW-0472">Membrane</keyword>
<keyword evidence="3" id="KW-1185">Reference proteome</keyword>
<sequence length="365" mass="39975">MLATFVVVVAYARFRKGPELVLAHNPLPPYRGIPDHSTAREGDIQYCIATPEIRRRALPYGHPMTPPRSMAEIFIPLDEGPSFQPSIFAEGVPLAHSDVQPFRRVIGREVVPCPDGFVEVRFEEFSSSRTAWAEEILTAPSQFKANSSIYNLEWRVFSLANAQTLWDVSQFFLVQGGVMSAISFLVMVFQIIFPISSHNTPQDISDGFCNDQPKVISHPDIDEASETLAGSTSNPPLVADVSGEIVANHDVLEQSFSSFSLELQNPLVFDSFADFGPPVASSTEADVAKMLLISEPSFTVDFVLPLSSPSAVDKGKVVQLEDDHEQITPNDASHTVDDLSLPEIVAPVSRSSSVCPAMRYCYDAG</sequence>
<name>A0A9P6JK81_9AGAR</name>
<keyword evidence="1" id="KW-0812">Transmembrane</keyword>
<comment type="caution">
    <text evidence="2">The sequence shown here is derived from an EMBL/GenBank/DDBJ whole genome shotgun (WGS) entry which is preliminary data.</text>
</comment>
<protein>
    <submittedName>
        <fullName evidence="2">Uncharacterized protein</fullName>
    </submittedName>
</protein>
<evidence type="ECO:0000313" key="3">
    <source>
        <dbReference type="Proteomes" id="UP000807306"/>
    </source>
</evidence>
<dbReference type="EMBL" id="MU157915">
    <property type="protein sequence ID" value="KAF9523564.1"/>
    <property type="molecule type" value="Genomic_DNA"/>
</dbReference>
<reference evidence="2" key="1">
    <citation type="submission" date="2020-11" db="EMBL/GenBank/DDBJ databases">
        <authorList>
            <consortium name="DOE Joint Genome Institute"/>
            <person name="Ahrendt S."/>
            <person name="Riley R."/>
            <person name="Andreopoulos W."/>
            <person name="Labutti K."/>
            <person name="Pangilinan J."/>
            <person name="Ruiz-Duenas F.J."/>
            <person name="Barrasa J.M."/>
            <person name="Sanchez-Garcia M."/>
            <person name="Camarero S."/>
            <person name="Miyauchi S."/>
            <person name="Serrano A."/>
            <person name="Linde D."/>
            <person name="Babiker R."/>
            <person name="Drula E."/>
            <person name="Ayuso-Fernandez I."/>
            <person name="Pacheco R."/>
            <person name="Padilla G."/>
            <person name="Ferreira P."/>
            <person name="Barriuso J."/>
            <person name="Kellner H."/>
            <person name="Castanera R."/>
            <person name="Alfaro M."/>
            <person name="Ramirez L."/>
            <person name="Pisabarro A.G."/>
            <person name="Kuo A."/>
            <person name="Tritt A."/>
            <person name="Lipzen A."/>
            <person name="He G."/>
            <person name="Yan M."/>
            <person name="Ng V."/>
            <person name="Cullen D."/>
            <person name="Martin F."/>
            <person name="Rosso M.-N."/>
            <person name="Henrissat B."/>
            <person name="Hibbett D."/>
            <person name="Martinez A.T."/>
            <person name="Grigoriev I.V."/>
        </authorList>
    </citation>
    <scope>NUCLEOTIDE SEQUENCE</scope>
    <source>
        <strain evidence="2">CBS 506.95</strain>
    </source>
</reference>
<organism evidence="2 3">
    <name type="scientific">Crepidotus variabilis</name>
    <dbReference type="NCBI Taxonomy" id="179855"/>
    <lineage>
        <taxon>Eukaryota</taxon>
        <taxon>Fungi</taxon>
        <taxon>Dikarya</taxon>
        <taxon>Basidiomycota</taxon>
        <taxon>Agaricomycotina</taxon>
        <taxon>Agaricomycetes</taxon>
        <taxon>Agaricomycetidae</taxon>
        <taxon>Agaricales</taxon>
        <taxon>Agaricineae</taxon>
        <taxon>Crepidotaceae</taxon>
        <taxon>Crepidotus</taxon>
    </lineage>
</organism>
<dbReference type="AlphaFoldDB" id="A0A9P6JK81"/>
<evidence type="ECO:0000256" key="1">
    <source>
        <dbReference type="SAM" id="Phobius"/>
    </source>
</evidence>
<dbReference type="Proteomes" id="UP000807306">
    <property type="component" value="Unassembled WGS sequence"/>
</dbReference>
<accession>A0A9P6JK81</accession>